<dbReference type="EMBL" id="SPPA01000023">
    <property type="protein sequence ID" value="TFV08566.1"/>
    <property type="molecule type" value="Genomic_DNA"/>
</dbReference>
<dbReference type="InterPro" id="IPR010982">
    <property type="entry name" value="Lambda_DNA-bd_dom_sf"/>
</dbReference>
<dbReference type="Pfam" id="PF14549">
    <property type="entry name" value="P22_Cro"/>
    <property type="match status" value="1"/>
</dbReference>
<dbReference type="RefSeq" id="WP_135057915.1">
    <property type="nucleotide sequence ID" value="NZ_JADGLC010000023.1"/>
</dbReference>
<dbReference type="AlphaFoldDB" id="A0A4Y9JVU3"/>
<dbReference type="Gene3D" id="1.10.260.40">
    <property type="entry name" value="lambda repressor-like DNA-binding domains"/>
    <property type="match status" value="1"/>
</dbReference>
<evidence type="ECO:0000313" key="2">
    <source>
        <dbReference type="Proteomes" id="UP000297396"/>
    </source>
</evidence>
<sequence length="62" mass="7040">MYKRDVLEHFKKMSEVAKVLGITVAAVSQWGEVIPEKNAYRLQTLTGNKLKVNESLYRITGS</sequence>
<dbReference type="SUPFAM" id="SSF47413">
    <property type="entry name" value="lambda repressor-like DNA-binding domains"/>
    <property type="match status" value="1"/>
</dbReference>
<evidence type="ECO:0008006" key="3">
    <source>
        <dbReference type="Google" id="ProtNLM"/>
    </source>
</evidence>
<dbReference type="Proteomes" id="UP000297396">
    <property type="component" value="Unassembled WGS sequence"/>
</dbReference>
<organism evidence="1 2">
    <name type="scientific">Muribacter muris</name>
    <dbReference type="NCBI Taxonomy" id="67855"/>
    <lineage>
        <taxon>Bacteria</taxon>
        <taxon>Pseudomonadati</taxon>
        <taxon>Pseudomonadota</taxon>
        <taxon>Gammaproteobacteria</taxon>
        <taxon>Pasteurellales</taxon>
        <taxon>Pasteurellaceae</taxon>
        <taxon>Muribacter</taxon>
    </lineage>
</organism>
<dbReference type="OrthoDB" id="6693632at2"/>
<name>A0A4Y9JVU3_9PAST</name>
<proteinExistence type="predicted"/>
<protein>
    <recommendedName>
        <fullName evidence="3">Cro/Cl family transcriptional regulator</fullName>
    </recommendedName>
</protein>
<accession>A0A4Y9JVU3</accession>
<evidence type="ECO:0000313" key="1">
    <source>
        <dbReference type="EMBL" id="TFV08566.1"/>
    </source>
</evidence>
<gene>
    <name evidence="1" type="ORF">E4T80_09760</name>
</gene>
<dbReference type="GO" id="GO:0003677">
    <property type="term" value="F:DNA binding"/>
    <property type="evidence" value="ECO:0007669"/>
    <property type="project" value="InterPro"/>
</dbReference>
<comment type="caution">
    <text evidence="1">The sequence shown here is derived from an EMBL/GenBank/DDBJ whole genome shotgun (WGS) entry which is preliminary data.</text>
</comment>
<reference evidence="1 2" key="1">
    <citation type="submission" date="2019-03" db="EMBL/GenBank/DDBJ databases">
        <title>Diversity of the mouse oral microbiome.</title>
        <authorList>
            <person name="Joseph S."/>
            <person name="Aduse-Opoku J."/>
            <person name="Curtis M."/>
            <person name="Wade W."/>
            <person name="Hashim A."/>
        </authorList>
    </citation>
    <scope>NUCLEOTIDE SEQUENCE [LARGE SCALE GENOMIC DNA]</scope>
    <source>
        <strain evidence="1 2">WT12</strain>
    </source>
</reference>